<evidence type="ECO:0000256" key="6">
    <source>
        <dbReference type="ARBA" id="ARBA00022840"/>
    </source>
</evidence>
<dbReference type="InterPro" id="IPR011009">
    <property type="entry name" value="Kinase-like_dom_sf"/>
</dbReference>
<evidence type="ECO:0000313" key="10">
    <source>
        <dbReference type="Proteomes" id="UP000663853"/>
    </source>
</evidence>
<proteinExistence type="inferred from homology"/>
<protein>
    <recommendedName>
        <fullName evidence="8">Protein kinase domain-containing protein</fullName>
    </recommendedName>
</protein>
<dbReference type="SMART" id="SM00220">
    <property type="entry name" value="S_TKc"/>
    <property type="match status" value="1"/>
</dbReference>
<dbReference type="AlphaFoldDB" id="A0A8H3CI80"/>
<feature type="region of interest" description="Disordered" evidence="7">
    <location>
        <begin position="539"/>
        <end position="671"/>
    </location>
</feature>
<evidence type="ECO:0000256" key="2">
    <source>
        <dbReference type="ARBA" id="ARBA00022527"/>
    </source>
</evidence>
<feature type="compositionally biased region" description="Polar residues" evidence="7">
    <location>
        <begin position="204"/>
        <end position="221"/>
    </location>
</feature>
<dbReference type="Proteomes" id="UP000663853">
    <property type="component" value="Unassembled WGS sequence"/>
</dbReference>
<dbReference type="GO" id="GO:0004674">
    <property type="term" value="F:protein serine/threonine kinase activity"/>
    <property type="evidence" value="ECO:0007669"/>
    <property type="project" value="UniProtKB-KW"/>
</dbReference>
<feature type="compositionally biased region" description="Polar residues" evidence="7">
    <location>
        <begin position="539"/>
        <end position="551"/>
    </location>
</feature>
<dbReference type="InterPro" id="IPR001245">
    <property type="entry name" value="Ser-Thr/Tyr_kinase_cat_dom"/>
</dbReference>
<dbReference type="Gene3D" id="1.10.510.10">
    <property type="entry name" value="Transferase(Phosphotransferase) domain 1"/>
    <property type="match status" value="1"/>
</dbReference>
<dbReference type="PROSITE" id="PS00108">
    <property type="entry name" value="PROTEIN_KINASE_ST"/>
    <property type="match status" value="1"/>
</dbReference>
<reference evidence="9" key="1">
    <citation type="submission" date="2021-01" db="EMBL/GenBank/DDBJ databases">
        <authorList>
            <person name="Kaushik A."/>
        </authorList>
    </citation>
    <scope>NUCLEOTIDE SEQUENCE</scope>
    <source>
        <strain evidence="9">AG6-10EEA</strain>
    </source>
</reference>
<evidence type="ECO:0000259" key="8">
    <source>
        <dbReference type="PROSITE" id="PS50011"/>
    </source>
</evidence>
<feature type="region of interest" description="Disordered" evidence="7">
    <location>
        <begin position="183"/>
        <end position="221"/>
    </location>
</feature>
<name>A0A8H3CI80_9AGAM</name>
<dbReference type="PANTHER" id="PTHR11584:SF369">
    <property type="entry name" value="MITOGEN-ACTIVATED PROTEIN KINASE KINASE KINASE 19-RELATED"/>
    <property type="match status" value="1"/>
</dbReference>
<feature type="domain" description="Protein kinase" evidence="8">
    <location>
        <begin position="887"/>
        <end position="1183"/>
    </location>
</feature>
<gene>
    <name evidence="9" type="ORF">RDB_LOCUS93317</name>
</gene>
<keyword evidence="5" id="KW-0418">Kinase</keyword>
<keyword evidence="6" id="KW-0067">ATP-binding</keyword>
<comment type="similarity">
    <text evidence="1">Belongs to the protein kinase superfamily. STE Ser/Thr protein kinase family. MAP kinase kinase kinase subfamily.</text>
</comment>
<evidence type="ECO:0000256" key="1">
    <source>
        <dbReference type="ARBA" id="ARBA00006529"/>
    </source>
</evidence>
<dbReference type="PANTHER" id="PTHR11584">
    <property type="entry name" value="SERINE/THREONINE PROTEIN KINASE"/>
    <property type="match status" value="1"/>
</dbReference>
<feature type="compositionally biased region" description="Low complexity" evidence="7">
    <location>
        <begin position="580"/>
        <end position="594"/>
    </location>
</feature>
<dbReference type="EMBL" id="CAJMXA010002582">
    <property type="protein sequence ID" value="CAE6484228.1"/>
    <property type="molecule type" value="Genomic_DNA"/>
</dbReference>
<comment type="caution">
    <text evidence="9">The sequence shown here is derived from an EMBL/GenBank/DDBJ whole genome shotgun (WGS) entry which is preliminary data.</text>
</comment>
<keyword evidence="3" id="KW-0808">Transferase</keyword>
<dbReference type="SUPFAM" id="SSF56112">
    <property type="entry name" value="Protein kinase-like (PK-like)"/>
    <property type="match status" value="1"/>
</dbReference>
<accession>A0A8H3CI80</accession>
<feature type="compositionally biased region" description="Low complexity" evidence="7">
    <location>
        <begin position="552"/>
        <end position="566"/>
    </location>
</feature>
<sequence>MLPPQFTRFSYNNQTLPTTNVPPKSDTYVYGQSALPPTNTPGRERIRSAHAIGGSTRADRLNRDRRETGNSLPVKLDAREFRGDLRRDNGERQWTTRAGGFLGPVKDLPVPISEPIIPIAAAIPSRKEIRIHMQPMILPQVQVPECRAEPGRLFAHAIVCTTITEADLPPFPVGLHALPTHSSTSGSHLKVHGTGRPAGAGGDVNNNLKSQVGPNTQQRPVQHLPTSSYPIYQIQSPSGPPDRTAQVGFGLLQRLPNVSNPSLMPRSLVPDLIAPAYSYLQQQTQTGKHAIQGLCKAAPLLEVLVDEVPECRDPLSARNEDILRMHRRTGNRSVEVGDKGPVYARVQRQQLDKQDPTCRAELTLQKSMISVPRWSQPQVPTPMGRNGTMPIHPYCEPSSPSTTQQPSGLSPDLRDGPSKIISEKRQVVFAPPGTQTGLKPSPGPKLKGYRLISSVPEVAILPPECDHPHPSPSTLPFVQQQPQAPVQHSQWGIRPPWANAVPFVEDSDHDEHEYEPVSHIFQQQRKVDQATIDWVNHTRSQHPLSHPNQPRSRSGSGSWGGSDQSSQIPPPPMDPATIFQQQQLQHSQTQQSRSPKVGSYPISPSTPVVGYGSASSSNSEAEDSKTLRSRTPLPGDSDAYRQKQLEGNSRFNISPPTINYITQGPRHPDERKPMIFTLPQDALRSMGAAPHGIGVYPVNDLQISDHDEKQQQQHKRDTLVDPDFSSSASEIILEGWAWNKPNGQGRPNRIQPPARAPSAYVIPSDIRNDNPEHTICVPVALPAEQRYRWEANPPYKHISGRQANESCALDPWNLYESRWSALSIASPFEMLGFGDIPWPLLHPPRDPVSISAQSVHEFILSPLRSQGLDNARLHSALLRWHPKKFAGQWMARIDEGDRLKVQEAVERVYCIVAQLCVDNGFSDSEVPRVSTSNTPEPGRVTPIIGTSMSTVEIITHLANHGCNDLTSSLDSATFGPYPESNGGFSDVYRGLLLDRTMVAVKALRVSSSTLSQDPKHLKCVQICDGLSYLHEIGIVHGDLKGANVLVSDKGIPALTDFGNSLLSHYTLMFTQTTKGCSLTVRWAAPELITESGERSEASDIYALGMTIYEVMTGQIPYHGKSEPAIIYLVTTRHEPPERPKSMHVERPTAAEVSEIMRGLPEERFPDTKIDAKAIDIDTGVPDMSIMVK</sequence>
<keyword evidence="2" id="KW-0723">Serine/threonine-protein kinase</keyword>
<dbReference type="InterPro" id="IPR000719">
    <property type="entry name" value="Prot_kinase_dom"/>
</dbReference>
<keyword evidence="4" id="KW-0547">Nucleotide-binding</keyword>
<dbReference type="Pfam" id="PF07714">
    <property type="entry name" value="PK_Tyr_Ser-Thr"/>
    <property type="match status" value="1"/>
</dbReference>
<evidence type="ECO:0000256" key="7">
    <source>
        <dbReference type="SAM" id="MobiDB-lite"/>
    </source>
</evidence>
<feature type="compositionally biased region" description="Low complexity" evidence="7">
    <location>
        <begin position="478"/>
        <end position="487"/>
    </location>
</feature>
<evidence type="ECO:0000256" key="4">
    <source>
        <dbReference type="ARBA" id="ARBA00022741"/>
    </source>
</evidence>
<evidence type="ECO:0000313" key="9">
    <source>
        <dbReference type="EMBL" id="CAE6484228.1"/>
    </source>
</evidence>
<dbReference type="GO" id="GO:0005524">
    <property type="term" value="F:ATP binding"/>
    <property type="evidence" value="ECO:0007669"/>
    <property type="project" value="UniProtKB-KW"/>
</dbReference>
<evidence type="ECO:0000256" key="5">
    <source>
        <dbReference type="ARBA" id="ARBA00022777"/>
    </source>
</evidence>
<organism evidence="9 10">
    <name type="scientific">Rhizoctonia solani</name>
    <dbReference type="NCBI Taxonomy" id="456999"/>
    <lineage>
        <taxon>Eukaryota</taxon>
        <taxon>Fungi</taxon>
        <taxon>Dikarya</taxon>
        <taxon>Basidiomycota</taxon>
        <taxon>Agaricomycotina</taxon>
        <taxon>Agaricomycetes</taxon>
        <taxon>Cantharellales</taxon>
        <taxon>Ceratobasidiaceae</taxon>
        <taxon>Rhizoctonia</taxon>
    </lineage>
</organism>
<dbReference type="InterPro" id="IPR008271">
    <property type="entry name" value="Ser/Thr_kinase_AS"/>
</dbReference>
<feature type="compositionally biased region" description="Polar residues" evidence="7">
    <location>
        <begin position="645"/>
        <end position="662"/>
    </location>
</feature>
<feature type="region of interest" description="Disordered" evidence="7">
    <location>
        <begin position="391"/>
        <end position="416"/>
    </location>
</feature>
<evidence type="ECO:0000256" key="3">
    <source>
        <dbReference type="ARBA" id="ARBA00022679"/>
    </source>
</evidence>
<feature type="compositionally biased region" description="Low complexity" evidence="7">
    <location>
        <begin position="397"/>
        <end position="407"/>
    </location>
</feature>
<feature type="region of interest" description="Disordered" evidence="7">
    <location>
        <begin position="467"/>
        <end position="490"/>
    </location>
</feature>
<dbReference type="PROSITE" id="PS50011">
    <property type="entry name" value="PROTEIN_KINASE_DOM"/>
    <property type="match status" value="1"/>
</dbReference>